<evidence type="ECO:0000256" key="1">
    <source>
        <dbReference type="SAM" id="Phobius"/>
    </source>
</evidence>
<name>A0ABP8M1I3_9BACT</name>
<dbReference type="InterPro" id="IPR002509">
    <property type="entry name" value="NODB_dom"/>
</dbReference>
<dbReference type="PROSITE" id="PS51677">
    <property type="entry name" value="NODB"/>
    <property type="match status" value="1"/>
</dbReference>
<organism evidence="3 4">
    <name type="scientific">Ravibacter arvi</name>
    <dbReference type="NCBI Taxonomy" id="2051041"/>
    <lineage>
        <taxon>Bacteria</taxon>
        <taxon>Pseudomonadati</taxon>
        <taxon>Bacteroidota</taxon>
        <taxon>Cytophagia</taxon>
        <taxon>Cytophagales</taxon>
        <taxon>Spirosomataceae</taxon>
        <taxon>Ravibacter</taxon>
    </lineage>
</organism>
<keyword evidence="1" id="KW-1133">Transmembrane helix</keyword>
<evidence type="ECO:0000259" key="2">
    <source>
        <dbReference type="PROSITE" id="PS51677"/>
    </source>
</evidence>
<gene>
    <name evidence="3" type="ORF">GCM10023091_26110</name>
</gene>
<dbReference type="Pfam" id="PF01522">
    <property type="entry name" value="Polysacc_deac_1"/>
    <property type="match status" value="1"/>
</dbReference>
<dbReference type="PANTHER" id="PTHR10587">
    <property type="entry name" value="GLYCOSYL TRANSFERASE-RELATED"/>
    <property type="match status" value="1"/>
</dbReference>
<protein>
    <recommendedName>
        <fullName evidence="2">NodB homology domain-containing protein</fullName>
    </recommendedName>
</protein>
<dbReference type="Gene3D" id="3.20.20.370">
    <property type="entry name" value="Glycoside hydrolase/deacetylase"/>
    <property type="match status" value="1"/>
</dbReference>
<dbReference type="Proteomes" id="UP001501508">
    <property type="component" value="Unassembled WGS sequence"/>
</dbReference>
<dbReference type="SUPFAM" id="SSF88713">
    <property type="entry name" value="Glycoside hydrolase/deacetylase"/>
    <property type="match status" value="1"/>
</dbReference>
<dbReference type="CDD" id="cd10917">
    <property type="entry name" value="CE4_NodB_like_6s_7s"/>
    <property type="match status" value="1"/>
</dbReference>
<accession>A0ABP8M1I3</accession>
<comment type="caution">
    <text evidence="3">The sequence shown here is derived from an EMBL/GenBank/DDBJ whole genome shotgun (WGS) entry which is preliminary data.</text>
</comment>
<dbReference type="InterPro" id="IPR050248">
    <property type="entry name" value="Polysacc_deacetylase_ArnD"/>
</dbReference>
<evidence type="ECO:0000313" key="4">
    <source>
        <dbReference type="Proteomes" id="UP001501508"/>
    </source>
</evidence>
<keyword evidence="1" id="KW-0472">Membrane</keyword>
<feature type="transmembrane region" description="Helical" evidence="1">
    <location>
        <begin position="20"/>
        <end position="39"/>
    </location>
</feature>
<keyword evidence="4" id="KW-1185">Reference proteome</keyword>
<keyword evidence="1" id="KW-0812">Transmembrane</keyword>
<feature type="domain" description="NodB homology" evidence="2">
    <location>
        <begin position="56"/>
        <end position="234"/>
    </location>
</feature>
<dbReference type="EMBL" id="BAABEY010000025">
    <property type="protein sequence ID" value="GAA4441200.1"/>
    <property type="molecule type" value="Genomic_DNA"/>
</dbReference>
<evidence type="ECO:0000313" key="3">
    <source>
        <dbReference type="EMBL" id="GAA4441200.1"/>
    </source>
</evidence>
<dbReference type="PANTHER" id="PTHR10587:SF137">
    <property type="entry name" value="4-DEOXY-4-FORMAMIDO-L-ARABINOSE-PHOSPHOUNDECAPRENOL DEFORMYLASE ARND-RELATED"/>
    <property type="match status" value="1"/>
</dbReference>
<reference evidence="4" key="1">
    <citation type="journal article" date="2019" name="Int. J. Syst. Evol. Microbiol.">
        <title>The Global Catalogue of Microorganisms (GCM) 10K type strain sequencing project: providing services to taxonomists for standard genome sequencing and annotation.</title>
        <authorList>
            <consortium name="The Broad Institute Genomics Platform"/>
            <consortium name="The Broad Institute Genome Sequencing Center for Infectious Disease"/>
            <person name="Wu L."/>
            <person name="Ma J."/>
        </authorList>
    </citation>
    <scope>NUCLEOTIDE SEQUENCE [LARGE SCALE GENOMIC DNA]</scope>
    <source>
        <strain evidence="4">JCM 31920</strain>
    </source>
</reference>
<proteinExistence type="predicted"/>
<dbReference type="InterPro" id="IPR011330">
    <property type="entry name" value="Glyco_hydro/deAcase_b/a-brl"/>
</dbReference>
<sequence length="239" mass="26505">MAVVLGGFLLIGPFSGPEKLLWLTLLIICWTIAAAYGSYRIGLDWYLKSVHRVEANAIALTFDDGPDPDTTPRILSILNDAGVTATFFLIGEKAEKYPDLVRQIAREGHGIGNHSFSHRKDIGFFGIDRLREDIGKANRVLELNLGRPVPLFRPPFGVTNPRYAKVLTALGLRSIGWSLRSYDTVIKNEEKLAARLRSKVRGGHIVLLHDSVPATVSVLAPFIVYCKSRQLDFVKLPLS</sequence>